<evidence type="ECO:0000313" key="3">
    <source>
        <dbReference type="EMBL" id="KAL2056573.1"/>
    </source>
</evidence>
<comment type="caution">
    <text evidence="3">The sequence shown here is derived from an EMBL/GenBank/DDBJ whole genome shotgun (WGS) entry which is preliminary data.</text>
</comment>
<dbReference type="InterPro" id="IPR054289">
    <property type="entry name" value="DUF7025"/>
</dbReference>
<evidence type="ECO:0000256" key="1">
    <source>
        <dbReference type="SAM" id="MobiDB-lite"/>
    </source>
</evidence>
<evidence type="ECO:0000313" key="4">
    <source>
        <dbReference type="Proteomes" id="UP001590951"/>
    </source>
</evidence>
<feature type="compositionally biased region" description="Low complexity" evidence="1">
    <location>
        <begin position="19"/>
        <end position="37"/>
    </location>
</feature>
<protein>
    <recommendedName>
        <fullName evidence="2">DUF7025 domain-containing protein</fullName>
    </recommendedName>
</protein>
<organism evidence="3 4">
    <name type="scientific">Lepraria finkii</name>
    <dbReference type="NCBI Taxonomy" id="1340010"/>
    <lineage>
        <taxon>Eukaryota</taxon>
        <taxon>Fungi</taxon>
        <taxon>Dikarya</taxon>
        <taxon>Ascomycota</taxon>
        <taxon>Pezizomycotina</taxon>
        <taxon>Lecanoromycetes</taxon>
        <taxon>OSLEUM clade</taxon>
        <taxon>Lecanoromycetidae</taxon>
        <taxon>Lecanorales</taxon>
        <taxon>Lecanorineae</taxon>
        <taxon>Stereocaulaceae</taxon>
        <taxon>Lepraria</taxon>
    </lineage>
</organism>
<dbReference type="PANTHER" id="PTHR46411">
    <property type="entry name" value="FAMILY ATPASE, PUTATIVE-RELATED"/>
    <property type="match status" value="1"/>
</dbReference>
<feature type="region of interest" description="Disordered" evidence="1">
    <location>
        <begin position="375"/>
        <end position="430"/>
    </location>
</feature>
<feature type="region of interest" description="Disordered" evidence="1">
    <location>
        <begin position="1"/>
        <end position="40"/>
    </location>
</feature>
<proteinExistence type="predicted"/>
<feature type="domain" description="DUF7025" evidence="2">
    <location>
        <begin position="216"/>
        <end position="315"/>
    </location>
</feature>
<dbReference type="Pfam" id="PF22942">
    <property type="entry name" value="DUF7025"/>
    <property type="match status" value="1"/>
</dbReference>
<gene>
    <name evidence="3" type="ORF">ABVK25_002967</name>
</gene>
<reference evidence="3 4" key="1">
    <citation type="submission" date="2024-09" db="EMBL/GenBank/DDBJ databases">
        <title>Rethinking Asexuality: The Enigmatic Case of Functional Sexual Genes in Lepraria (Stereocaulaceae).</title>
        <authorList>
            <person name="Doellman M."/>
            <person name="Sun Y."/>
            <person name="Barcenas-Pena A."/>
            <person name="Lumbsch H.T."/>
            <person name="Grewe F."/>
        </authorList>
    </citation>
    <scope>NUCLEOTIDE SEQUENCE [LARGE SCALE GENOMIC DNA]</scope>
    <source>
        <strain evidence="3 4">Grewe 0041</strain>
    </source>
</reference>
<sequence>MMKPSSKSTQPPRADSENDSSSQSPSFGDSMSSSDSSLVGEDYENFQKHLDAFVKAIRKRKRKQRKPEMKGTKADYIRLDDVWNKNEHRYDLKKSSERSEAGKYEQYAFHVRRKFDWENKHTGTCLDIMSKPLKAALRHIMGQVKGISLDEDPPSVDPNTIFLFLGELRAYMKTLRAQSKTEKKRKTAKEIALKAQHLEVLIKYLDQDYDKTKKSLYPLLESKKITFDLLWALFKSNEIIYTPTYNTEDVPRAFKLEYASLDHSLLKGDYYKIEGCYLEFNGEKFGMGNVQVTVEAFKGPRPISSLHCFPLRYHQDPAKLEKELIERGKKFADWEGMKFGVQTGIAFYKKHQNILKISIDGRVMIDPANFRHFNPNYPISTLKPEDKDILSDSESDDSDQSKDNSSDGEGQDQITQFDDGKKKPKPRQKWVKDKGTNKYYCVDVPVDEEGNVVQAEKIEEIPSQSDSGKREFTDEEYLIASPVVLGFSFDEKRWLEFAVHGVREIAGNESAFDALVIPNDQKQPVKSLVSSHERNEGKNITDIIQG</sequence>
<keyword evidence="4" id="KW-1185">Reference proteome</keyword>
<dbReference type="PANTHER" id="PTHR46411:SF1">
    <property type="entry name" value="FAMILY ATPASE, PUTATIVE (AFU_ORTHOLOGUE AFUA_7G05752)-RELATED"/>
    <property type="match status" value="1"/>
</dbReference>
<evidence type="ECO:0000259" key="2">
    <source>
        <dbReference type="Pfam" id="PF22942"/>
    </source>
</evidence>
<accession>A0ABR4BKU1</accession>
<dbReference type="EMBL" id="JBHFEH010000007">
    <property type="protein sequence ID" value="KAL2056573.1"/>
    <property type="molecule type" value="Genomic_DNA"/>
</dbReference>
<dbReference type="Proteomes" id="UP001590951">
    <property type="component" value="Unassembled WGS sequence"/>
</dbReference>
<name>A0ABR4BKU1_9LECA</name>
<feature type="compositionally biased region" description="Polar residues" evidence="1">
    <location>
        <begin position="1"/>
        <end position="11"/>
    </location>
</feature>